<dbReference type="Pfam" id="PF09972">
    <property type="entry name" value="DUF2207"/>
    <property type="match status" value="1"/>
</dbReference>
<dbReference type="EMBL" id="JACHMJ010000001">
    <property type="protein sequence ID" value="MBB5843066.1"/>
    <property type="molecule type" value="Genomic_DNA"/>
</dbReference>
<organism evidence="5 6">
    <name type="scientific">Conyzicola lurida</name>
    <dbReference type="NCBI Taxonomy" id="1172621"/>
    <lineage>
        <taxon>Bacteria</taxon>
        <taxon>Bacillati</taxon>
        <taxon>Actinomycetota</taxon>
        <taxon>Actinomycetes</taxon>
        <taxon>Micrococcales</taxon>
        <taxon>Microbacteriaceae</taxon>
        <taxon>Conyzicola</taxon>
    </lineage>
</organism>
<name>A0A841AMX6_9MICO</name>
<keyword evidence="1" id="KW-0472">Membrane</keyword>
<gene>
    <name evidence="5" type="ORF">HD599_001389</name>
</gene>
<evidence type="ECO:0000259" key="3">
    <source>
        <dbReference type="Pfam" id="PF09972"/>
    </source>
</evidence>
<dbReference type="InterPro" id="IPR006311">
    <property type="entry name" value="TAT_signal"/>
</dbReference>
<feature type="transmembrane region" description="Helical" evidence="1">
    <location>
        <begin position="446"/>
        <end position="465"/>
    </location>
</feature>
<dbReference type="InterPro" id="IPR018702">
    <property type="entry name" value="DUF2207"/>
</dbReference>
<evidence type="ECO:0000259" key="4">
    <source>
        <dbReference type="Pfam" id="PF20990"/>
    </source>
</evidence>
<proteinExistence type="predicted"/>
<feature type="signal peptide" evidence="2">
    <location>
        <begin position="1"/>
        <end position="30"/>
    </location>
</feature>
<feature type="transmembrane region" description="Helical" evidence="1">
    <location>
        <begin position="418"/>
        <end position="440"/>
    </location>
</feature>
<evidence type="ECO:0000256" key="2">
    <source>
        <dbReference type="SAM" id="SignalP"/>
    </source>
</evidence>
<keyword evidence="1" id="KW-0812">Transmembrane</keyword>
<evidence type="ECO:0000313" key="5">
    <source>
        <dbReference type="EMBL" id="MBB5843066.1"/>
    </source>
</evidence>
<dbReference type="Pfam" id="PF20990">
    <property type="entry name" value="DUF2207_C"/>
    <property type="match status" value="1"/>
</dbReference>
<keyword evidence="1" id="KW-1133">Transmembrane helix</keyword>
<sequence length="623" mass="64853">MRSRLRVLLTLATVGLLSAGAAATAAPAFADYDTSDFEFSLFDADYTLSQAADGTSQLAVVETIVAEFPEYDQNRGIIRAIPVYNQRVNLETSVQSVVDENGDAVPYTETVANDFVELALGTDDFVYGEQTYVISYTQRHVVGYFEDTDDDEFYWDVNGTGFAQPFGTVSATLTVDPAIATALTGETACFVGATNATDTCALDQSSDSAGAAVYTASATDLAANQTMTLVVGFAASTFVPGEKTQPLPPSIDTAPPIWSPIVAALTIVGALTLMGIAIAGRVRRGDGARGRGTIIPQYSVPKDLNVMVAAHLVDKPTTAVPAQLVSLAVRKNIRIVDYPVTASGAEYSLQFLTTDGADEIESQLLTALFGTEKTPGEVRELAPNDAVLGAAVAAVSAAAKTAVTTTGLREKWRPGGCLPAALGVVFVVVALVNIIGTVAALSLSPWPFVSMAVAIASIVVSSLMAQRRGLLTVAGAEQRDYLLGMQVYLKLAEQERFRMLQSPDGAERVDVGDTTQIIKLYEKLLPFAVIWGVEDEWSKELEIKVAAQNTEVDWFTGRNGFTALALTNALGGISRDASYVPASTSSSWTSGGGGGSGFSSGFGGTGGGGFAGGGGGGGGGGGR</sequence>
<reference evidence="5 6" key="1">
    <citation type="submission" date="2020-08" db="EMBL/GenBank/DDBJ databases">
        <title>Sequencing the genomes of 1000 actinobacteria strains.</title>
        <authorList>
            <person name="Klenk H.-P."/>
        </authorList>
    </citation>
    <scope>NUCLEOTIDE SEQUENCE [LARGE SCALE GENOMIC DNA]</scope>
    <source>
        <strain evidence="5 6">DSM 105784</strain>
    </source>
</reference>
<keyword evidence="2" id="KW-0732">Signal</keyword>
<feature type="domain" description="Predicted membrane protein YciQ-like C-terminal" evidence="4">
    <location>
        <begin position="296"/>
        <end position="541"/>
    </location>
</feature>
<dbReference type="RefSeq" id="WP_184235169.1">
    <property type="nucleotide sequence ID" value="NZ_JACHMJ010000001.1"/>
</dbReference>
<evidence type="ECO:0000256" key="1">
    <source>
        <dbReference type="SAM" id="Phobius"/>
    </source>
</evidence>
<feature type="chain" id="PRO_5032804036" evidence="2">
    <location>
        <begin position="31"/>
        <end position="623"/>
    </location>
</feature>
<dbReference type="PROSITE" id="PS51318">
    <property type="entry name" value="TAT"/>
    <property type="match status" value="1"/>
</dbReference>
<feature type="domain" description="DUF2207" evidence="3">
    <location>
        <begin position="44"/>
        <end position="233"/>
    </location>
</feature>
<evidence type="ECO:0000313" key="6">
    <source>
        <dbReference type="Proteomes" id="UP000536685"/>
    </source>
</evidence>
<dbReference type="AlphaFoldDB" id="A0A841AMX6"/>
<protein>
    <submittedName>
        <fullName evidence="5">Putative membrane protein YgcG</fullName>
    </submittedName>
</protein>
<comment type="caution">
    <text evidence="5">The sequence shown here is derived from an EMBL/GenBank/DDBJ whole genome shotgun (WGS) entry which is preliminary data.</text>
</comment>
<dbReference type="Proteomes" id="UP000536685">
    <property type="component" value="Unassembled WGS sequence"/>
</dbReference>
<keyword evidence="6" id="KW-1185">Reference proteome</keyword>
<dbReference type="InterPro" id="IPR048389">
    <property type="entry name" value="YciQ-like_C"/>
</dbReference>
<accession>A0A841AMX6</accession>
<feature type="transmembrane region" description="Helical" evidence="1">
    <location>
        <begin position="257"/>
        <end position="279"/>
    </location>
</feature>